<dbReference type="InterPro" id="IPR015414">
    <property type="entry name" value="TMEM64"/>
</dbReference>
<keyword evidence="3 6" id="KW-0812">Transmembrane</keyword>
<feature type="domain" description="VTT" evidence="7">
    <location>
        <begin position="52"/>
        <end position="170"/>
    </location>
</feature>
<feature type="transmembrane region" description="Helical" evidence="6">
    <location>
        <begin position="180"/>
        <end position="199"/>
    </location>
</feature>
<evidence type="ECO:0000259" key="7">
    <source>
        <dbReference type="Pfam" id="PF09335"/>
    </source>
</evidence>
<keyword evidence="4 6" id="KW-1133">Transmembrane helix</keyword>
<evidence type="ECO:0000256" key="5">
    <source>
        <dbReference type="ARBA" id="ARBA00023136"/>
    </source>
</evidence>
<reference evidence="8" key="1">
    <citation type="submission" date="2022-06" db="EMBL/GenBank/DDBJ databases">
        <title>Aquibacillus sp. a new bacterium isolated from soil saline samples.</title>
        <authorList>
            <person name="Galisteo C."/>
            <person name="De La Haba R."/>
            <person name="Sanchez-Porro C."/>
            <person name="Ventosa A."/>
        </authorList>
    </citation>
    <scope>NUCLEOTIDE SEQUENCE</scope>
    <source>
        <strain evidence="8">3ASR75-11</strain>
    </source>
</reference>
<evidence type="ECO:0000256" key="1">
    <source>
        <dbReference type="ARBA" id="ARBA00004651"/>
    </source>
</evidence>
<proteinExistence type="inferred from homology"/>
<dbReference type="RefSeq" id="WP_272437410.1">
    <property type="nucleotide sequence ID" value="NZ_JAMQKB010000017.1"/>
</dbReference>
<gene>
    <name evidence="8" type="ORF">NC797_13895</name>
</gene>
<comment type="caution">
    <text evidence="8">The sequence shown here is derived from an EMBL/GenBank/DDBJ whole genome shotgun (WGS) entry which is preliminary data.</text>
</comment>
<accession>A0A9X3WU32</accession>
<dbReference type="Proteomes" id="UP001145050">
    <property type="component" value="Unassembled WGS sequence"/>
</dbReference>
<protein>
    <recommendedName>
        <fullName evidence="6">TVP38/TMEM64 family membrane protein</fullName>
    </recommendedName>
</protein>
<dbReference type="PANTHER" id="PTHR12677">
    <property type="entry name" value="GOLGI APPARATUS MEMBRANE PROTEIN TVP38-RELATED"/>
    <property type="match status" value="1"/>
</dbReference>
<comment type="similarity">
    <text evidence="6">Belongs to the TVP38/TMEM64 family.</text>
</comment>
<dbReference type="PANTHER" id="PTHR12677:SF55">
    <property type="entry name" value="UNDECAPRENYL PHOSPHATE TRANSPORTER SAOUHSC_00901-RELATED"/>
    <property type="match status" value="1"/>
</dbReference>
<evidence type="ECO:0000313" key="8">
    <source>
        <dbReference type="EMBL" id="MDC3425595.1"/>
    </source>
</evidence>
<feature type="transmembrane region" description="Helical" evidence="6">
    <location>
        <begin position="147"/>
        <end position="168"/>
    </location>
</feature>
<evidence type="ECO:0000256" key="6">
    <source>
        <dbReference type="RuleBase" id="RU366058"/>
    </source>
</evidence>
<sequence length="218" mass="24422">MFLFNIDLSDIKQMVENNTFDEFLQRLLDTYESYGPIPGVALPFIEALLPFLPLVVFVMANSAAYGLFEGFILSWIGASGGAIVVFLMVKKLGNKRLFRFIRRNKQVTKVTTWFDKHGFGPLFLLMCFPFSPSGIINVVAGLSKINIYQFILAVLLGKSVMIFTISYVGASIMSFAKNPMRTIVVGAGILLFWIVGKFIEKRLHKKAKAQAIVEQKHG</sequence>
<dbReference type="InterPro" id="IPR032816">
    <property type="entry name" value="VTT_dom"/>
</dbReference>
<dbReference type="Pfam" id="PF09335">
    <property type="entry name" value="VTT_dom"/>
    <property type="match status" value="1"/>
</dbReference>
<feature type="transmembrane region" description="Helical" evidence="6">
    <location>
        <begin position="40"/>
        <end position="60"/>
    </location>
</feature>
<evidence type="ECO:0000256" key="4">
    <source>
        <dbReference type="ARBA" id="ARBA00022989"/>
    </source>
</evidence>
<organism evidence="8 9">
    <name type="scientific">Terrihalobacillus insolitus</name>
    <dbReference type="NCBI Taxonomy" id="2950438"/>
    <lineage>
        <taxon>Bacteria</taxon>
        <taxon>Bacillati</taxon>
        <taxon>Bacillota</taxon>
        <taxon>Bacilli</taxon>
        <taxon>Bacillales</taxon>
        <taxon>Bacillaceae</taxon>
        <taxon>Terrihalobacillus</taxon>
    </lineage>
</organism>
<name>A0A9X3WU32_9BACI</name>
<feature type="transmembrane region" description="Helical" evidence="6">
    <location>
        <begin position="67"/>
        <end position="89"/>
    </location>
</feature>
<comment type="subcellular location">
    <subcellularLocation>
        <location evidence="1 6">Cell membrane</location>
        <topology evidence="1 6">Multi-pass membrane protein</topology>
    </subcellularLocation>
</comment>
<dbReference type="AlphaFoldDB" id="A0A9X3WU32"/>
<keyword evidence="5 6" id="KW-0472">Membrane</keyword>
<feature type="transmembrane region" description="Helical" evidence="6">
    <location>
        <begin position="119"/>
        <end position="140"/>
    </location>
</feature>
<keyword evidence="2 6" id="KW-1003">Cell membrane</keyword>
<evidence type="ECO:0000256" key="3">
    <source>
        <dbReference type="ARBA" id="ARBA00022692"/>
    </source>
</evidence>
<evidence type="ECO:0000256" key="2">
    <source>
        <dbReference type="ARBA" id="ARBA00022475"/>
    </source>
</evidence>
<dbReference type="GO" id="GO:0005886">
    <property type="term" value="C:plasma membrane"/>
    <property type="evidence" value="ECO:0007669"/>
    <property type="project" value="UniProtKB-SubCell"/>
</dbReference>
<dbReference type="EMBL" id="JAMQKB010000017">
    <property type="protein sequence ID" value="MDC3425595.1"/>
    <property type="molecule type" value="Genomic_DNA"/>
</dbReference>
<keyword evidence="9" id="KW-1185">Reference proteome</keyword>
<evidence type="ECO:0000313" key="9">
    <source>
        <dbReference type="Proteomes" id="UP001145050"/>
    </source>
</evidence>